<dbReference type="Pfam" id="PF00160">
    <property type="entry name" value="Pro_isomerase"/>
    <property type="match status" value="1"/>
</dbReference>
<dbReference type="PRINTS" id="PR00153">
    <property type="entry name" value="CSAPPISMRASE"/>
</dbReference>
<dbReference type="GO" id="GO:0016018">
    <property type="term" value="F:cyclosporin A binding"/>
    <property type="evidence" value="ECO:0007669"/>
    <property type="project" value="TreeGrafter"/>
</dbReference>
<evidence type="ECO:0000259" key="3">
    <source>
        <dbReference type="PROSITE" id="PS50072"/>
    </source>
</evidence>
<dbReference type="SUPFAM" id="SSF50891">
    <property type="entry name" value="Cyclophilin-like"/>
    <property type="match status" value="1"/>
</dbReference>
<comment type="catalytic activity">
    <reaction evidence="2">
        <text>[protein]-peptidylproline (omega=180) = [protein]-peptidylproline (omega=0)</text>
        <dbReference type="Rhea" id="RHEA:16237"/>
        <dbReference type="Rhea" id="RHEA-COMP:10747"/>
        <dbReference type="Rhea" id="RHEA-COMP:10748"/>
        <dbReference type="ChEBI" id="CHEBI:83833"/>
        <dbReference type="ChEBI" id="CHEBI:83834"/>
        <dbReference type="EC" id="5.2.1.8"/>
    </reaction>
</comment>
<evidence type="ECO:0000256" key="1">
    <source>
        <dbReference type="ARBA" id="ARBA00007365"/>
    </source>
</evidence>
<gene>
    <name evidence="4" type="ORF">Taro_036398</name>
</gene>
<keyword evidence="2" id="KW-0697">Rotamase</keyword>
<protein>
    <recommendedName>
        <fullName evidence="2">Peptidyl-prolyl cis-trans isomerase</fullName>
        <shortName evidence="2">PPIase</shortName>
        <ecNumber evidence="2">5.2.1.8</ecNumber>
    </recommendedName>
</protein>
<organism evidence="4 5">
    <name type="scientific">Colocasia esculenta</name>
    <name type="common">Wild taro</name>
    <name type="synonym">Arum esculentum</name>
    <dbReference type="NCBI Taxonomy" id="4460"/>
    <lineage>
        <taxon>Eukaryota</taxon>
        <taxon>Viridiplantae</taxon>
        <taxon>Streptophyta</taxon>
        <taxon>Embryophyta</taxon>
        <taxon>Tracheophyta</taxon>
        <taxon>Spermatophyta</taxon>
        <taxon>Magnoliopsida</taxon>
        <taxon>Liliopsida</taxon>
        <taxon>Araceae</taxon>
        <taxon>Aroideae</taxon>
        <taxon>Colocasieae</taxon>
        <taxon>Colocasia</taxon>
    </lineage>
</organism>
<comment type="similarity">
    <text evidence="1 2">Belongs to the cyclophilin-type PPIase family.</text>
</comment>
<dbReference type="Gene3D" id="2.40.100.10">
    <property type="entry name" value="Cyclophilin-like"/>
    <property type="match status" value="1"/>
</dbReference>
<dbReference type="PROSITE" id="PS50072">
    <property type="entry name" value="CSA_PPIASE_2"/>
    <property type="match status" value="1"/>
</dbReference>
<dbReference type="GO" id="GO:0006457">
    <property type="term" value="P:protein folding"/>
    <property type="evidence" value="ECO:0007669"/>
    <property type="project" value="TreeGrafter"/>
</dbReference>
<dbReference type="GO" id="GO:0003755">
    <property type="term" value="F:peptidyl-prolyl cis-trans isomerase activity"/>
    <property type="evidence" value="ECO:0007669"/>
    <property type="project" value="UniProtKB-UniRule"/>
</dbReference>
<dbReference type="OrthoDB" id="193499at2759"/>
<dbReference type="AlphaFoldDB" id="A0A843W9M5"/>
<comment type="function">
    <text evidence="2">PPIases accelerate the folding of proteins. It catalyzes the cis-trans isomerization of proline imidic peptide bonds in oligopeptides.</text>
</comment>
<keyword evidence="5" id="KW-1185">Reference proteome</keyword>
<dbReference type="PANTHER" id="PTHR11071:SF561">
    <property type="entry name" value="PEPTIDYL-PROLYL CIS-TRANS ISOMERASE D-RELATED"/>
    <property type="match status" value="1"/>
</dbReference>
<keyword evidence="2" id="KW-0413">Isomerase</keyword>
<dbReference type="EC" id="5.2.1.8" evidence="2"/>
<reference evidence="4" key="1">
    <citation type="submission" date="2017-07" db="EMBL/GenBank/DDBJ databases">
        <title>Taro Niue Genome Assembly and Annotation.</title>
        <authorList>
            <person name="Atibalentja N."/>
            <person name="Keating K."/>
            <person name="Fields C.J."/>
        </authorList>
    </citation>
    <scope>NUCLEOTIDE SEQUENCE</scope>
    <source>
        <strain evidence="4">Niue_2</strain>
        <tissue evidence="4">Leaf</tissue>
    </source>
</reference>
<evidence type="ECO:0000313" key="5">
    <source>
        <dbReference type="Proteomes" id="UP000652761"/>
    </source>
</evidence>
<dbReference type="EMBL" id="NMUH01003066">
    <property type="protein sequence ID" value="MQM03608.1"/>
    <property type="molecule type" value="Genomic_DNA"/>
</dbReference>
<dbReference type="GO" id="GO:0005737">
    <property type="term" value="C:cytoplasm"/>
    <property type="evidence" value="ECO:0007669"/>
    <property type="project" value="TreeGrafter"/>
</dbReference>
<comment type="caution">
    <text evidence="4">The sequence shown here is derived from an EMBL/GenBank/DDBJ whole genome shotgun (WGS) entry which is preliminary data.</text>
</comment>
<dbReference type="Proteomes" id="UP000652761">
    <property type="component" value="Unassembled WGS sequence"/>
</dbReference>
<name>A0A843W9M5_COLES</name>
<evidence type="ECO:0000256" key="2">
    <source>
        <dbReference type="RuleBase" id="RU363019"/>
    </source>
</evidence>
<feature type="domain" description="PPIase cyclophilin-type" evidence="3">
    <location>
        <begin position="1"/>
        <end position="111"/>
    </location>
</feature>
<evidence type="ECO:0000313" key="4">
    <source>
        <dbReference type="EMBL" id="MQM03608.1"/>
    </source>
</evidence>
<dbReference type="InterPro" id="IPR002130">
    <property type="entry name" value="Cyclophilin-type_PPIase_dom"/>
</dbReference>
<sequence>MEKGVGSSGKPLHCKGSTFHKVIPQFMCQGGEFTTRNGTGSESTYGTKFEDDNFVKKHIGPGVLPMANTSHGNHLVFGPTVDGVDVVCTIEKIGSYIGRTLKLVVIPDCIEDAVGERS</sequence>
<dbReference type="PANTHER" id="PTHR11071">
    <property type="entry name" value="PEPTIDYL-PROLYL CIS-TRANS ISOMERASE"/>
    <property type="match status" value="1"/>
</dbReference>
<dbReference type="InterPro" id="IPR029000">
    <property type="entry name" value="Cyclophilin-like_dom_sf"/>
</dbReference>
<proteinExistence type="inferred from homology"/>
<accession>A0A843W9M5</accession>